<evidence type="ECO:0000313" key="1">
    <source>
        <dbReference type="EMBL" id="GAT52153.1"/>
    </source>
</evidence>
<sequence>MHTGRHSICGHWSLAKKRERRVDGVVESEMRELPPWKLDVLDTNVQEFCAFETRRVAPSGNANARVEAANRVPQSKNAVLDFGQLVV</sequence>
<proteinExistence type="predicted"/>
<protein>
    <submittedName>
        <fullName evidence="1">Uncharacterized protein</fullName>
    </submittedName>
</protein>
<accession>A0ABQ0LM19</accession>
<organism evidence="1 2">
    <name type="scientific">Mycena chlorophos</name>
    <name type="common">Agaric fungus</name>
    <name type="synonym">Agaricus chlorophos</name>
    <dbReference type="NCBI Taxonomy" id="658473"/>
    <lineage>
        <taxon>Eukaryota</taxon>
        <taxon>Fungi</taxon>
        <taxon>Dikarya</taxon>
        <taxon>Basidiomycota</taxon>
        <taxon>Agaricomycotina</taxon>
        <taxon>Agaricomycetes</taxon>
        <taxon>Agaricomycetidae</taxon>
        <taxon>Agaricales</taxon>
        <taxon>Marasmiineae</taxon>
        <taxon>Mycenaceae</taxon>
        <taxon>Mycena</taxon>
    </lineage>
</organism>
<dbReference type="Proteomes" id="UP000815677">
    <property type="component" value="Unassembled WGS sequence"/>
</dbReference>
<evidence type="ECO:0000313" key="2">
    <source>
        <dbReference type="Proteomes" id="UP000815677"/>
    </source>
</evidence>
<reference evidence="1" key="1">
    <citation type="submission" date="2014-09" db="EMBL/GenBank/DDBJ databases">
        <title>Genome sequence of the luminous mushroom Mycena chlorophos for searching fungal bioluminescence genes.</title>
        <authorList>
            <person name="Tanaka Y."/>
            <person name="Kasuga D."/>
            <person name="Oba Y."/>
            <person name="Hase S."/>
            <person name="Sato K."/>
            <person name="Oba Y."/>
            <person name="Sakakibara Y."/>
        </authorList>
    </citation>
    <scope>NUCLEOTIDE SEQUENCE</scope>
</reference>
<keyword evidence="2" id="KW-1185">Reference proteome</keyword>
<name>A0ABQ0LM19_MYCCL</name>
<gene>
    <name evidence="1" type="ORF">MCHLO_09234</name>
</gene>
<dbReference type="EMBL" id="DF847619">
    <property type="protein sequence ID" value="GAT52153.1"/>
    <property type="molecule type" value="Genomic_DNA"/>
</dbReference>